<feature type="compositionally biased region" description="Polar residues" evidence="1">
    <location>
        <begin position="1"/>
        <end position="47"/>
    </location>
</feature>
<protein>
    <submittedName>
        <fullName evidence="2">Uncharacterized protein</fullName>
    </submittedName>
</protein>
<feature type="region of interest" description="Disordered" evidence="1">
    <location>
        <begin position="137"/>
        <end position="321"/>
    </location>
</feature>
<feature type="region of interest" description="Disordered" evidence="1">
    <location>
        <begin position="573"/>
        <end position="655"/>
    </location>
</feature>
<feature type="compositionally biased region" description="Polar residues" evidence="1">
    <location>
        <begin position="202"/>
        <end position="226"/>
    </location>
</feature>
<proteinExistence type="predicted"/>
<accession>A0AAN7WIJ2</accession>
<reference evidence="2" key="1">
    <citation type="submission" date="2023-08" db="EMBL/GenBank/DDBJ databases">
        <title>Black Yeasts Isolated from many extreme environments.</title>
        <authorList>
            <person name="Coleine C."/>
            <person name="Stajich J.E."/>
            <person name="Selbmann L."/>
        </authorList>
    </citation>
    <scope>NUCLEOTIDE SEQUENCE</scope>
    <source>
        <strain evidence="2">CCFEE 5810</strain>
    </source>
</reference>
<evidence type="ECO:0000313" key="3">
    <source>
        <dbReference type="Proteomes" id="UP001310594"/>
    </source>
</evidence>
<feature type="region of interest" description="Disordered" evidence="1">
    <location>
        <begin position="1"/>
        <end position="63"/>
    </location>
</feature>
<feature type="compositionally biased region" description="Polar residues" evidence="1">
    <location>
        <begin position="305"/>
        <end position="321"/>
    </location>
</feature>
<feature type="compositionally biased region" description="Acidic residues" evidence="1">
    <location>
        <begin position="587"/>
        <end position="601"/>
    </location>
</feature>
<evidence type="ECO:0000313" key="2">
    <source>
        <dbReference type="EMBL" id="KAK5707586.1"/>
    </source>
</evidence>
<dbReference type="AlphaFoldDB" id="A0AAN7WIJ2"/>
<gene>
    <name evidence="2" type="ORF">LTR97_000123</name>
</gene>
<evidence type="ECO:0000256" key="1">
    <source>
        <dbReference type="SAM" id="MobiDB-lite"/>
    </source>
</evidence>
<comment type="caution">
    <text evidence="2">The sequence shown here is derived from an EMBL/GenBank/DDBJ whole genome shotgun (WGS) entry which is preliminary data.</text>
</comment>
<organism evidence="2 3">
    <name type="scientific">Elasticomyces elasticus</name>
    <dbReference type="NCBI Taxonomy" id="574655"/>
    <lineage>
        <taxon>Eukaryota</taxon>
        <taxon>Fungi</taxon>
        <taxon>Dikarya</taxon>
        <taxon>Ascomycota</taxon>
        <taxon>Pezizomycotina</taxon>
        <taxon>Dothideomycetes</taxon>
        <taxon>Dothideomycetidae</taxon>
        <taxon>Mycosphaerellales</taxon>
        <taxon>Teratosphaeriaceae</taxon>
        <taxon>Elasticomyces</taxon>
    </lineage>
</organism>
<sequence>MSTSDEPQQDNNSITNTGPTLDSITNLSETHQVENTPTVSGAANLNGTGKGGEAPTLPDTHNIKDTATTDVATASATAAINVTETITITETSDDAAARLEAFRKENDFDNTHIIEDTQRDESVPPPVRAPVTIKIKRKRSAEDDGGAKAAPVKKMRSNGKSSVIRSIEGAEGTRRSNRNMKRRSSEITSDEAESPLAKKAKTSTVADQANNAPHYQRRTGITSSLRENGLYPKKHTSSTLAVKHVRTTPIKYEDEDSAPDLTDPDTPPPRKRTDSSKKSASKRRKRSGDGKKKQAPPAIPPDFVGTTSGNGHSVEKPSNGTLDKPWNCAVRACTSGMTWLPRDGKALGKGMEGFGRKNVSQFFGRNKRETGYIADGVWHIYCRKCYQTKFYAACRMASGAFGWHINNTDLQFDRLKLWRPNALFNVRLTKNAKAKIEDWHKALRKHNGNVQAAKSAFDKDPTWGKKAPKPKKKGQAAPQLKPEDVFPADIGDQFETDCCGDDFTYDRIDEVIQHIKSLYATGTLRAMPPIEFLIHEIEDGEVVNDSASNYQRWVATCDGTEYNPLEEEGDYIKAEESDGSDIRVAGADDDDETEDDEDDDNTRDMLMGAVAEADSDDEDGGSESSVNIKEESSPDLEVTGPVVPPRQWTPFSMPKKQGFPLTAAGLKASGANRLQAIKLE</sequence>
<feature type="region of interest" description="Disordered" evidence="1">
    <location>
        <begin position="453"/>
        <end position="479"/>
    </location>
</feature>
<dbReference type="Proteomes" id="UP001310594">
    <property type="component" value="Unassembled WGS sequence"/>
</dbReference>
<name>A0AAN7WIJ2_9PEZI</name>
<dbReference type="EMBL" id="JAVRQU010000001">
    <property type="protein sequence ID" value="KAK5707586.1"/>
    <property type="molecule type" value="Genomic_DNA"/>
</dbReference>